<proteinExistence type="predicted"/>
<dbReference type="Proteomes" id="UP000295689">
    <property type="component" value="Unassembled WGS sequence"/>
</dbReference>
<evidence type="ECO:0000313" key="1">
    <source>
        <dbReference type="EMBL" id="TCN26018.1"/>
    </source>
</evidence>
<dbReference type="SUPFAM" id="SSF52833">
    <property type="entry name" value="Thioredoxin-like"/>
    <property type="match status" value="1"/>
</dbReference>
<protein>
    <recommendedName>
        <fullName evidence="3">AhpC/TSA family protein</fullName>
    </recommendedName>
</protein>
<organism evidence="1 2">
    <name type="scientific">Mesobacillus foraminis</name>
    <dbReference type="NCBI Taxonomy" id="279826"/>
    <lineage>
        <taxon>Bacteria</taxon>
        <taxon>Bacillati</taxon>
        <taxon>Bacillota</taxon>
        <taxon>Bacilli</taxon>
        <taxon>Bacillales</taxon>
        <taxon>Bacillaceae</taxon>
        <taxon>Mesobacillus</taxon>
    </lineage>
</organism>
<sequence>MHENLDKLDSLDASIYIVSGDSPEQQLELHGLLESQFGKSLPFVSDSGLELIDLFEMKNGDSAYRGYGMLDEDGRVVFHTINDHWGEQFDQTLKEIKKEYTKLNKE</sequence>
<dbReference type="Gene3D" id="3.40.30.10">
    <property type="entry name" value="Glutaredoxin"/>
    <property type="match status" value="1"/>
</dbReference>
<gene>
    <name evidence="1" type="ORF">EV146_104125</name>
</gene>
<dbReference type="InterPro" id="IPR036249">
    <property type="entry name" value="Thioredoxin-like_sf"/>
</dbReference>
<reference evidence="1 2" key="1">
    <citation type="journal article" date="2015" name="Stand. Genomic Sci.">
        <title>Genomic Encyclopedia of Bacterial and Archaeal Type Strains, Phase III: the genomes of soil and plant-associated and newly described type strains.</title>
        <authorList>
            <person name="Whitman W.B."/>
            <person name="Woyke T."/>
            <person name="Klenk H.P."/>
            <person name="Zhou Y."/>
            <person name="Lilburn T.G."/>
            <person name="Beck B.J."/>
            <person name="De Vos P."/>
            <person name="Vandamme P."/>
            <person name="Eisen J.A."/>
            <person name="Garrity G."/>
            <person name="Hugenholtz P."/>
            <person name="Kyrpides N.C."/>
        </authorList>
    </citation>
    <scope>NUCLEOTIDE SEQUENCE [LARGE SCALE GENOMIC DNA]</scope>
    <source>
        <strain evidence="1 2">CV53</strain>
    </source>
</reference>
<evidence type="ECO:0008006" key="3">
    <source>
        <dbReference type="Google" id="ProtNLM"/>
    </source>
</evidence>
<keyword evidence="2" id="KW-1185">Reference proteome</keyword>
<dbReference type="AlphaFoldDB" id="A0A4R2BG61"/>
<accession>A0A4R2BG61</accession>
<dbReference type="EMBL" id="SLVV01000004">
    <property type="protein sequence ID" value="TCN26018.1"/>
    <property type="molecule type" value="Genomic_DNA"/>
</dbReference>
<evidence type="ECO:0000313" key="2">
    <source>
        <dbReference type="Proteomes" id="UP000295689"/>
    </source>
</evidence>
<comment type="caution">
    <text evidence="1">The sequence shown here is derived from an EMBL/GenBank/DDBJ whole genome shotgun (WGS) entry which is preliminary data.</text>
</comment>
<name>A0A4R2BG61_9BACI</name>